<feature type="chain" id="PRO_5046342495" evidence="2">
    <location>
        <begin position="19"/>
        <end position="125"/>
    </location>
</feature>
<sequence length="125" mass="13706">MKFNALVVAAMVITSVNAAGKGGFPGCLRGKCMSKAESRDNLVNPEAGASKDRDHTKKESSDDSEAGKALACNIIISTLEDLEAMILGLAREFDDLLPFFYDYNKRDGVLASYANRRPFRKVWRG</sequence>
<feature type="signal peptide" evidence="2">
    <location>
        <begin position="1"/>
        <end position="18"/>
    </location>
</feature>
<reference evidence="3 4" key="1">
    <citation type="submission" date="2021-02" db="EMBL/GenBank/DDBJ databases">
        <title>Variation within the Batrachochytrium salamandrivorans European outbreak.</title>
        <authorList>
            <person name="Kelly M."/>
            <person name="Pasmans F."/>
            <person name="Shea T.P."/>
            <person name="Munoz J.F."/>
            <person name="Carranza S."/>
            <person name="Cuomo C.A."/>
            <person name="Martel A."/>
        </authorList>
    </citation>
    <scope>NUCLEOTIDE SEQUENCE [LARGE SCALE GENOMIC DNA]</scope>
    <source>
        <strain evidence="3 4">AMFP18/2</strain>
    </source>
</reference>
<name>A0ABQ8EWG2_9FUNG</name>
<dbReference type="EMBL" id="JAFCIX010000558">
    <property type="protein sequence ID" value="KAH6587471.1"/>
    <property type="molecule type" value="Genomic_DNA"/>
</dbReference>
<feature type="region of interest" description="Disordered" evidence="1">
    <location>
        <begin position="39"/>
        <end position="66"/>
    </location>
</feature>
<dbReference type="Proteomes" id="UP001648503">
    <property type="component" value="Unassembled WGS sequence"/>
</dbReference>
<feature type="compositionally biased region" description="Basic and acidic residues" evidence="1">
    <location>
        <begin position="49"/>
        <end position="61"/>
    </location>
</feature>
<evidence type="ECO:0000313" key="3">
    <source>
        <dbReference type="EMBL" id="KAH6587471.1"/>
    </source>
</evidence>
<evidence type="ECO:0000256" key="1">
    <source>
        <dbReference type="SAM" id="MobiDB-lite"/>
    </source>
</evidence>
<evidence type="ECO:0000313" key="4">
    <source>
        <dbReference type="Proteomes" id="UP001648503"/>
    </source>
</evidence>
<proteinExistence type="predicted"/>
<gene>
    <name evidence="3" type="ORF">BASA50_011358</name>
</gene>
<organism evidence="3 4">
    <name type="scientific">Batrachochytrium salamandrivorans</name>
    <dbReference type="NCBI Taxonomy" id="1357716"/>
    <lineage>
        <taxon>Eukaryota</taxon>
        <taxon>Fungi</taxon>
        <taxon>Fungi incertae sedis</taxon>
        <taxon>Chytridiomycota</taxon>
        <taxon>Chytridiomycota incertae sedis</taxon>
        <taxon>Chytridiomycetes</taxon>
        <taxon>Rhizophydiales</taxon>
        <taxon>Rhizophydiales incertae sedis</taxon>
        <taxon>Batrachochytrium</taxon>
    </lineage>
</organism>
<evidence type="ECO:0000256" key="2">
    <source>
        <dbReference type="SAM" id="SignalP"/>
    </source>
</evidence>
<accession>A0ABQ8EWG2</accession>
<keyword evidence="4" id="KW-1185">Reference proteome</keyword>
<comment type="caution">
    <text evidence="3">The sequence shown here is derived from an EMBL/GenBank/DDBJ whole genome shotgun (WGS) entry which is preliminary data.</text>
</comment>
<keyword evidence="2" id="KW-0732">Signal</keyword>
<protein>
    <submittedName>
        <fullName evidence="3">Uncharacterized protein</fullName>
    </submittedName>
</protein>